<evidence type="ECO:0000313" key="3">
    <source>
        <dbReference type="Proteomes" id="UP000295176"/>
    </source>
</evidence>
<accession>A0A4R6R1P6</accession>
<evidence type="ECO:0000313" key="1">
    <source>
        <dbReference type="EMBL" id="TDP78633.1"/>
    </source>
</evidence>
<reference evidence="2 3" key="1">
    <citation type="submission" date="2019-03" db="EMBL/GenBank/DDBJ databases">
        <title>Subsurface microbial communities from deep shales in Ohio and West Virginia, USA.</title>
        <authorList>
            <person name="Wrighton K."/>
        </authorList>
    </citation>
    <scope>NUCLEOTIDE SEQUENCE [LARGE SCALE GENOMIC DNA]</scope>
    <source>
        <strain evidence="2 3">MSL 7</strain>
    </source>
</reference>
<name>A0A4R6R1P6_9FIRM</name>
<proteinExistence type="predicted"/>
<evidence type="ECO:0000313" key="2">
    <source>
        <dbReference type="EMBL" id="TDP79327.1"/>
    </source>
</evidence>
<protein>
    <submittedName>
        <fullName evidence="2">Uncharacterized protein</fullName>
    </submittedName>
</protein>
<feature type="non-terminal residue" evidence="2">
    <location>
        <position position="26"/>
    </location>
</feature>
<dbReference type="EMBL" id="SNXX01000084">
    <property type="protein sequence ID" value="TDP78633.1"/>
    <property type="molecule type" value="Genomic_DNA"/>
</dbReference>
<gene>
    <name evidence="2" type="ORF">C7957_1722</name>
    <name evidence="1" type="ORF">C7957_1852</name>
</gene>
<sequence>MKLKEILKIKNLDKYRIKIVRHTTER</sequence>
<dbReference type="Proteomes" id="UP000295176">
    <property type="component" value="Unassembled WGS sequence"/>
</dbReference>
<comment type="caution">
    <text evidence="2">The sequence shown here is derived from an EMBL/GenBank/DDBJ whole genome shotgun (WGS) entry which is preliminary data.</text>
</comment>
<organism evidence="2 3">
    <name type="scientific">Halanaerobium saccharolyticum</name>
    <dbReference type="NCBI Taxonomy" id="43595"/>
    <lineage>
        <taxon>Bacteria</taxon>
        <taxon>Bacillati</taxon>
        <taxon>Bacillota</taxon>
        <taxon>Clostridia</taxon>
        <taxon>Halanaerobiales</taxon>
        <taxon>Halanaerobiaceae</taxon>
        <taxon>Halanaerobium</taxon>
    </lineage>
</organism>
<dbReference type="AlphaFoldDB" id="A0A4R6R1P6"/>
<dbReference type="EMBL" id="SNXX01000072">
    <property type="protein sequence ID" value="TDP79327.1"/>
    <property type="molecule type" value="Genomic_DNA"/>
</dbReference>